<feature type="compositionally biased region" description="Basic and acidic residues" evidence="9">
    <location>
        <begin position="1772"/>
        <end position="1796"/>
    </location>
</feature>
<dbReference type="EMBL" id="RXIC02000025">
    <property type="protein sequence ID" value="KAB1207321.1"/>
    <property type="molecule type" value="Genomic_DNA"/>
</dbReference>
<evidence type="ECO:0000256" key="6">
    <source>
        <dbReference type="ARBA" id="ARBA00023242"/>
    </source>
</evidence>
<dbReference type="InterPro" id="IPR000330">
    <property type="entry name" value="SNF2_N"/>
</dbReference>
<dbReference type="InterPro" id="IPR049730">
    <property type="entry name" value="SNF2/RAD54-like_C"/>
</dbReference>
<evidence type="ECO:0000256" key="3">
    <source>
        <dbReference type="ARBA" id="ARBA00022801"/>
    </source>
</evidence>
<accession>A0A6A1V3V6</accession>
<name>A0A6A1V3V6_9ROSI</name>
<dbReference type="Gene3D" id="3.40.50.10810">
    <property type="entry name" value="Tandem AAA-ATPase domain"/>
    <property type="match status" value="1"/>
</dbReference>
<feature type="compositionally biased region" description="Acidic residues" evidence="9">
    <location>
        <begin position="1268"/>
        <end position="1281"/>
    </location>
</feature>
<proteinExistence type="predicted"/>
<dbReference type="Pfam" id="PF00076">
    <property type="entry name" value="RRM_1"/>
    <property type="match status" value="3"/>
</dbReference>
<dbReference type="SUPFAM" id="SSF54928">
    <property type="entry name" value="RNA-binding domain, RBD"/>
    <property type="match status" value="3"/>
</dbReference>
<dbReference type="Proteomes" id="UP000516437">
    <property type="component" value="Chromosome 7"/>
</dbReference>
<keyword evidence="2" id="KW-0547">Nucleotide-binding</keyword>
<evidence type="ECO:0000313" key="14">
    <source>
        <dbReference type="Proteomes" id="UP000516437"/>
    </source>
</evidence>
<feature type="region of interest" description="Disordered" evidence="9">
    <location>
        <begin position="1258"/>
        <end position="1281"/>
    </location>
</feature>
<dbReference type="SUPFAM" id="SSF52540">
    <property type="entry name" value="P-loop containing nucleoside triphosphate hydrolases"/>
    <property type="match status" value="2"/>
</dbReference>
<dbReference type="Pfam" id="PF00176">
    <property type="entry name" value="SNF2-rel_dom"/>
    <property type="match status" value="1"/>
</dbReference>
<evidence type="ECO:0000259" key="12">
    <source>
        <dbReference type="PROSITE" id="PS51194"/>
    </source>
</evidence>
<feature type="coiled-coil region" evidence="8">
    <location>
        <begin position="1481"/>
        <end position="1508"/>
    </location>
</feature>
<evidence type="ECO:0000256" key="4">
    <source>
        <dbReference type="ARBA" id="ARBA00022806"/>
    </source>
</evidence>
<feature type="compositionally biased region" description="Basic and acidic residues" evidence="9">
    <location>
        <begin position="1742"/>
        <end position="1752"/>
    </location>
</feature>
<dbReference type="Pfam" id="PF00271">
    <property type="entry name" value="Helicase_C"/>
    <property type="match status" value="1"/>
</dbReference>
<dbReference type="PROSITE" id="PS51192">
    <property type="entry name" value="HELICASE_ATP_BIND_1"/>
    <property type="match status" value="1"/>
</dbReference>
<comment type="caution">
    <text evidence="13">The sequence shown here is derived from an EMBL/GenBank/DDBJ whole genome shotgun (WGS) entry which is preliminary data.</text>
</comment>
<dbReference type="FunFam" id="3.30.70.330:FF:000182">
    <property type="entry name" value="RNA-binding motif protein 28"/>
    <property type="match status" value="1"/>
</dbReference>
<dbReference type="CDD" id="cd12416">
    <property type="entry name" value="RRM4_RBM28_like"/>
    <property type="match status" value="1"/>
</dbReference>
<dbReference type="CDD" id="cd12414">
    <property type="entry name" value="RRM2_RBM28_like"/>
    <property type="match status" value="1"/>
</dbReference>
<keyword evidence="7" id="KW-0694">RNA-binding</keyword>
<dbReference type="Gene3D" id="3.30.70.330">
    <property type="match status" value="4"/>
</dbReference>
<protein>
    <submittedName>
        <fullName evidence="13">SNF2 domain-containing protein CLASSY 3</fullName>
    </submittedName>
</protein>
<dbReference type="InterPro" id="IPR012677">
    <property type="entry name" value="Nucleotide-bd_a/b_plait_sf"/>
</dbReference>
<dbReference type="PROSITE" id="PS51194">
    <property type="entry name" value="HELICASE_CTER"/>
    <property type="match status" value="1"/>
</dbReference>
<dbReference type="PANTHER" id="PTHR45821">
    <property type="entry name" value="SNF2 DOMAIN-CONTAINING PROTEIN CLASSY 2-RELATED"/>
    <property type="match status" value="1"/>
</dbReference>
<dbReference type="InterPro" id="IPR001650">
    <property type="entry name" value="Helicase_C-like"/>
</dbReference>
<dbReference type="GO" id="GO:0016787">
    <property type="term" value="F:hydrolase activity"/>
    <property type="evidence" value="ECO:0007669"/>
    <property type="project" value="UniProtKB-KW"/>
</dbReference>
<feature type="domain" description="RRM" evidence="10">
    <location>
        <begin position="1403"/>
        <end position="1486"/>
    </location>
</feature>
<feature type="domain" description="Helicase ATP-binding" evidence="11">
    <location>
        <begin position="380"/>
        <end position="559"/>
    </location>
</feature>
<dbReference type="GO" id="GO:0080188">
    <property type="term" value="P:gene silencing by siRNA-directed DNA methylation"/>
    <property type="evidence" value="ECO:0007669"/>
    <property type="project" value="InterPro"/>
</dbReference>
<evidence type="ECO:0000313" key="13">
    <source>
        <dbReference type="EMBL" id="KAB1207321.1"/>
    </source>
</evidence>
<sequence length="1869" mass="209620">MEPAVEALPSNRVTRNVHPLQSASRSEFYQTGHKRLKLSGSGKDCGSMAFSASMRNDTEQKKPKTSSAVIDYRDPFAITNLLERLDCGKYGSVTKDIEALIARKMQTLSPLFAKYPTLISTFLESEKSQSKEASKQATRLSDTDVIDLEDDYVAKDVKPASQTVVLIDSDEEDNGYQQPLAPFQEIVLPRSAGQFLMKDFLEYHGPVRRSAKGVAQQEVSAEFDIKKEEGVYVGVKDEYNRLTDTEDDGLDDMWNEMNMALECSKDAAMDPIADAQAREEGEDCDHSFVLKDDLGYVCRICGVIDREIETIIELQYNKVKRSTRTYPTDSRNAKDKDATEVFGVKFSKDDLLVAEISAHPRHRKQMKPHQVEGFNFLISNLVGDNPGGCILAHAPGSGKTFMIISFMQSFLGKYPHARPLVVLPKGILQTWKKEFQIWQVEDIPLYDFYTVKADNRTQQLEVLRQWVEHKSILFLGYKQFSNIVCDNESSKISASCQEILLKAPSILVLDEGHTPRNENTDMLQSLVKVQTPRKVVLSGTLYQNHVKEVFNILNLVRPKFLRLETSRSVVKRIMSRLDIPGVRRQFKAGASAFYDLVEDTLQKDNDFRRKVAVIQDLREMTSKVLHYYKGDFLDELPGLLDFTVVLNLSSRQKHEVAKLKRLVRKFKISSVGSAVYLHPTLNSFSENHATADTVDPILEKLDVGDGVKAKFFLNMLSLCEAAGEKLLVFSQYLLPLKFLERLAVKTKGWSPGREIFVISGESTSDHREWSVERFNNSSEAKVFFGSIKACGEGISLVGASRIIILDVPLNPSVTRQAIGRAFRPGQKRRVFAYRLVAADSPEEDDHNTCFKKEVISKMWFEWNEYCGYKDFDVKTVDVKECGDLFLESPLLGEDVKVLYNRSNSTSILCGIEKLKIAPAGSSMVKGWYMGSRSQLEETFSDVGPIRRCFMVTRKGSTEHRGFAFVQFAVTEDANRAIELKNGSLVGGRKIAVKHAMHRAPLEQRRSKPDQAFQLDDIAKSKNDKDDNASDAEKPASNLEETDAEKPVEARKAAALSSARADEGVCSEKQRVARTVIFGGLLDADMAEDVHRRAKEIGTVCSVTYPLPREEFEQHGLAQDGCRMDASAVLYTSVKSAHASVAMLHQKKIKGGMVWARQLGGEGSKARKWKLIVRNLPFKAKVDEIKDMFSSAGFVWDVFIPNNSDTGFSKGFAFVKFTCKQDAEKAIQRFNGRMFLKRPIAVDWAVPKKVYNSDANAVLASGDGQQDGSDGEADSSTEDLEGDVQEIDKKSQHPDDNDSAVDELNATQKEDIPAEVDFNEEANIARKVVNNLITSSGKGTPPSEVGNLMLPKRNEVMNLDETFGAPISSSNESAKVTDDTKPGSSSKSKPSNLKLTEGEDDLQRTIFITNLPFDIDNDEVKQRFSGFGEVQSFVPVLHQVTKRPRGTGFLKFKTIEAATAAVTAANVATGLGIFLKGRQLTVLKALDKKSAHDKDLEKAKNEVHDHRNLYLAKEGLILEGTPAAEGVSASDMSKRELLERKKTSKLQSPNFHVSRTRLVMYNLPKSITEKGLKKLCIDAVTSRATKQKPMIKQLKFLKEMKKGKVVTKHHSRGVAFIEFAEHQHALVALRVLNNNPETFGPEHRPIVEFALDNVQTLKLRKAKLQSQQRGTRDDQKGLQQSDETRTPDVYPDFKDSKKRKSRGDDRSGKDSVPDIGDNSIPDRAATEGHRATKKQKNNVASIKSKELSSKEKSAGSQWKLKNRQPLWNPDSGRSLESETTTKDARQLHSSMEADVHPRKLKLRNQREHLKEDRDLKRRKSKKSKDPMGKDAVDKLDMLIEQYRSKFSRESSEKTGGEKQGSRQLRKWFQS</sequence>
<feature type="region of interest" description="Disordered" evidence="9">
    <location>
        <begin position="998"/>
        <end position="1053"/>
    </location>
</feature>
<feature type="region of interest" description="Disordered" evidence="9">
    <location>
        <begin position="1362"/>
        <end position="1395"/>
    </location>
</feature>
<evidence type="ECO:0000259" key="11">
    <source>
        <dbReference type="PROSITE" id="PS51192"/>
    </source>
</evidence>
<evidence type="ECO:0000256" key="5">
    <source>
        <dbReference type="ARBA" id="ARBA00022840"/>
    </source>
</evidence>
<dbReference type="SMART" id="SM00487">
    <property type="entry name" value="DEXDc"/>
    <property type="match status" value="1"/>
</dbReference>
<keyword evidence="14" id="KW-1185">Reference proteome</keyword>
<reference evidence="13 14" key="1">
    <citation type="journal article" date="2019" name="Plant Biotechnol. J.">
        <title>The red bayberry genome and genetic basis of sex determination.</title>
        <authorList>
            <person name="Jia H.M."/>
            <person name="Jia H.J."/>
            <person name="Cai Q.L."/>
            <person name="Wang Y."/>
            <person name="Zhao H.B."/>
            <person name="Yang W.F."/>
            <person name="Wang G.Y."/>
            <person name="Li Y.H."/>
            <person name="Zhan D.L."/>
            <person name="Shen Y.T."/>
            <person name="Niu Q.F."/>
            <person name="Chang L."/>
            <person name="Qiu J."/>
            <person name="Zhao L."/>
            <person name="Xie H.B."/>
            <person name="Fu W.Y."/>
            <person name="Jin J."/>
            <person name="Li X.W."/>
            <person name="Jiao Y."/>
            <person name="Zhou C.C."/>
            <person name="Tu T."/>
            <person name="Chai C.Y."/>
            <person name="Gao J.L."/>
            <person name="Fan L.J."/>
            <person name="van de Weg E."/>
            <person name="Wang J.Y."/>
            <person name="Gao Z.S."/>
        </authorList>
    </citation>
    <scope>NUCLEOTIDE SEQUENCE [LARGE SCALE GENOMIC DNA]</scope>
    <source>
        <tissue evidence="13">Leaves</tissue>
    </source>
</reference>
<evidence type="ECO:0000256" key="7">
    <source>
        <dbReference type="PROSITE-ProRule" id="PRU00176"/>
    </source>
</evidence>
<feature type="domain" description="RRM" evidence="10">
    <location>
        <begin position="1555"/>
        <end position="1663"/>
    </location>
</feature>
<dbReference type="OrthoDB" id="9900844at2759"/>
<dbReference type="Gene3D" id="3.40.50.300">
    <property type="entry name" value="P-loop containing nucleotide triphosphate hydrolases"/>
    <property type="match status" value="1"/>
</dbReference>
<keyword evidence="5" id="KW-0067">ATP-binding</keyword>
<feature type="compositionally biased region" description="Basic and acidic residues" evidence="9">
    <location>
        <begin position="1803"/>
        <end position="1814"/>
    </location>
</feature>
<dbReference type="GO" id="GO:0005634">
    <property type="term" value="C:nucleus"/>
    <property type="evidence" value="ECO:0007669"/>
    <property type="project" value="UniProtKB-SubCell"/>
</dbReference>
<dbReference type="SMART" id="SM00490">
    <property type="entry name" value="HELICc"/>
    <property type="match status" value="1"/>
</dbReference>
<dbReference type="GO" id="GO:0003723">
    <property type="term" value="F:RNA binding"/>
    <property type="evidence" value="ECO:0007669"/>
    <property type="project" value="UniProtKB-UniRule"/>
</dbReference>
<feature type="domain" description="Helicase C-terminal" evidence="12">
    <location>
        <begin position="693"/>
        <end position="874"/>
    </location>
</feature>
<dbReference type="InterPro" id="IPR035979">
    <property type="entry name" value="RBD_domain_sf"/>
</dbReference>
<feature type="domain" description="RRM" evidence="10">
    <location>
        <begin position="1168"/>
        <end position="1246"/>
    </location>
</feature>
<organism evidence="13 14">
    <name type="scientific">Morella rubra</name>
    <name type="common">Chinese bayberry</name>
    <dbReference type="NCBI Taxonomy" id="262757"/>
    <lineage>
        <taxon>Eukaryota</taxon>
        <taxon>Viridiplantae</taxon>
        <taxon>Streptophyta</taxon>
        <taxon>Embryophyta</taxon>
        <taxon>Tracheophyta</taxon>
        <taxon>Spermatophyta</taxon>
        <taxon>Magnoliopsida</taxon>
        <taxon>eudicotyledons</taxon>
        <taxon>Gunneridae</taxon>
        <taxon>Pentapetalae</taxon>
        <taxon>rosids</taxon>
        <taxon>fabids</taxon>
        <taxon>Fagales</taxon>
        <taxon>Myricaceae</taxon>
        <taxon>Morella</taxon>
    </lineage>
</organism>
<keyword evidence="8" id="KW-0175">Coiled coil</keyword>
<feature type="compositionally biased region" description="Basic and acidic residues" evidence="9">
    <location>
        <begin position="1822"/>
        <end position="1859"/>
    </location>
</feature>
<evidence type="ECO:0000256" key="9">
    <source>
        <dbReference type="SAM" id="MobiDB-lite"/>
    </source>
</evidence>
<dbReference type="InterPro" id="IPR038718">
    <property type="entry name" value="SNF2-like_sf"/>
</dbReference>
<keyword evidence="4" id="KW-0347">Helicase</keyword>
<evidence type="ECO:0000259" key="10">
    <source>
        <dbReference type="PROSITE" id="PS50102"/>
    </source>
</evidence>
<feature type="domain" description="RRM" evidence="10">
    <location>
        <begin position="931"/>
        <end position="997"/>
    </location>
</feature>
<feature type="compositionally biased region" description="Basic and acidic residues" evidence="9">
    <location>
        <begin position="1701"/>
        <end position="1711"/>
    </location>
</feature>
<dbReference type="InterPro" id="IPR027417">
    <property type="entry name" value="P-loop_NTPase"/>
</dbReference>
<dbReference type="PANTHER" id="PTHR45821:SF1">
    <property type="entry name" value="ATP-DEPENDENT HELICASE FAMILY PROTEIN-RELATED"/>
    <property type="match status" value="1"/>
</dbReference>
<dbReference type="CDD" id="cd18793">
    <property type="entry name" value="SF2_C_SNF"/>
    <property type="match status" value="1"/>
</dbReference>
<evidence type="ECO:0000256" key="1">
    <source>
        <dbReference type="ARBA" id="ARBA00004123"/>
    </source>
</evidence>
<evidence type="ECO:0000256" key="8">
    <source>
        <dbReference type="SAM" id="Coils"/>
    </source>
</evidence>
<dbReference type="InterPro" id="IPR014001">
    <property type="entry name" value="Helicase_ATP-bd"/>
</dbReference>
<dbReference type="InterPro" id="IPR044567">
    <property type="entry name" value="CLSY/DRD1"/>
</dbReference>
<dbReference type="GO" id="GO:0004386">
    <property type="term" value="F:helicase activity"/>
    <property type="evidence" value="ECO:0007669"/>
    <property type="project" value="UniProtKB-KW"/>
</dbReference>
<keyword evidence="6" id="KW-0539">Nucleus</keyword>
<dbReference type="InterPro" id="IPR000504">
    <property type="entry name" value="RRM_dom"/>
</dbReference>
<gene>
    <name evidence="13" type="ORF">CJ030_MR7G011642</name>
</gene>
<feature type="compositionally biased region" description="Basic and acidic residues" evidence="9">
    <location>
        <begin position="1016"/>
        <end position="1033"/>
    </location>
</feature>
<feature type="compositionally biased region" description="Basic and acidic residues" evidence="9">
    <location>
        <begin position="1669"/>
        <end position="1694"/>
    </location>
</feature>
<feature type="region of interest" description="Disordered" evidence="9">
    <location>
        <begin position="1661"/>
        <end position="1869"/>
    </location>
</feature>
<evidence type="ECO:0000256" key="2">
    <source>
        <dbReference type="ARBA" id="ARBA00022741"/>
    </source>
</evidence>
<dbReference type="GO" id="GO:0005524">
    <property type="term" value="F:ATP binding"/>
    <property type="evidence" value="ECO:0007669"/>
    <property type="project" value="UniProtKB-KW"/>
</dbReference>
<feature type="compositionally biased region" description="Low complexity" evidence="9">
    <location>
        <begin position="1381"/>
        <end position="1390"/>
    </location>
</feature>
<feature type="compositionally biased region" description="Basic and acidic residues" evidence="9">
    <location>
        <begin position="999"/>
        <end position="1008"/>
    </location>
</feature>
<keyword evidence="3" id="KW-0378">Hydrolase</keyword>
<dbReference type="PROSITE" id="PS50102">
    <property type="entry name" value="RRM"/>
    <property type="match status" value="4"/>
</dbReference>
<comment type="subcellular location">
    <subcellularLocation>
        <location evidence="1">Nucleus</location>
    </subcellularLocation>
</comment>
<dbReference type="SMART" id="SM00360">
    <property type="entry name" value="RRM"/>
    <property type="match status" value="4"/>
</dbReference>